<dbReference type="GO" id="GO:0005856">
    <property type="term" value="C:cytoskeleton"/>
    <property type="evidence" value="ECO:0007669"/>
    <property type="project" value="InterPro"/>
</dbReference>
<evidence type="ECO:0000313" key="7">
    <source>
        <dbReference type="Proteomes" id="UP000694844"/>
    </source>
</evidence>
<evidence type="ECO:0000259" key="6">
    <source>
        <dbReference type="PROSITE" id="PS50002"/>
    </source>
</evidence>
<dbReference type="InterPro" id="IPR001101">
    <property type="entry name" value="Plectin_repeat"/>
</dbReference>
<feature type="transmembrane region" description="Helical" evidence="5">
    <location>
        <begin position="20"/>
        <end position="40"/>
    </location>
</feature>
<evidence type="ECO:0000256" key="1">
    <source>
        <dbReference type="ARBA" id="ARBA00022443"/>
    </source>
</evidence>
<feature type="domain" description="SH3" evidence="6">
    <location>
        <begin position="311"/>
        <end position="368"/>
    </location>
</feature>
<dbReference type="AlphaFoldDB" id="A0A8B8AF41"/>
<protein>
    <submittedName>
        <fullName evidence="8">Plectin-like isoform X1</fullName>
    </submittedName>
</protein>
<dbReference type="InterPro" id="IPR036028">
    <property type="entry name" value="SH3-like_dom_sf"/>
</dbReference>
<dbReference type="PANTHER" id="PTHR23169">
    <property type="entry name" value="ENVOPLAKIN"/>
    <property type="match status" value="1"/>
</dbReference>
<dbReference type="RefSeq" id="XP_022288564.1">
    <property type="nucleotide sequence ID" value="XM_022432856.1"/>
</dbReference>
<dbReference type="Gene3D" id="2.30.30.40">
    <property type="entry name" value="SH3 Domains"/>
    <property type="match status" value="1"/>
</dbReference>
<keyword evidence="3" id="KW-0677">Repeat</keyword>
<dbReference type="SMART" id="SM00250">
    <property type="entry name" value="PLEC"/>
    <property type="match status" value="3"/>
</dbReference>
<evidence type="ECO:0000256" key="3">
    <source>
        <dbReference type="ARBA" id="ARBA00022737"/>
    </source>
</evidence>
<dbReference type="KEGG" id="cvn:111100765"/>
<evidence type="ECO:0000313" key="8">
    <source>
        <dbReference type="RefSeq" id="XP_022288564.1"/>
    </source>
</evidence>
<dbReference type="InterPro" id="IPR001452">
    <property type="entry name" value="SH3_domain"/>
</dbReference>
<proteinExistence type="predicted"/>
<reference evidence="8" key="1">
    <citation type="submission" date="2025-08" db="UniProtKB">
        <authorList>
            <consortium name="RefSeq"/>
        </authorList>
    </citation>
    <scope>IDENTIFICATION</scope>
    <source>
        <tissue evidence="8">Whole sample</tissue>
    </source>
</reference>
<dbReference type="OrthoDB" id="18740at2759"/>
<evidence type="ECO:0000256" key="5">
    <source>
        <dbReference type="SAM" id="Phobius"/>
    </source>
</evidence>
<evidence type="ECO:0000256" key="2">
    <source>
        <dbReference type="ARBA" id="ARBA00022553"/>
    </source>
</evidence>
<keyword evidence="5" id="KW-0472">Membrane</keyword>
<organism evidence="7 8">
    <name type="scientific">Crassostrea virginica</name>
    <name type="common">Eastern oyster</name>
    <dbReference type="NCBI Taxonomy" id="6565"/>
    <lineage>
        <taxon>Eukaryota</taxon>
        <taxon>Metazoa</taxon>
        <taxon>Spiralia</taxon>
        <taxon>Lophotrochozoa</taxon>
        <taxon>Mollusca</taxon>
        <taxon>Bivalvia</taxon>
        <taxon>Autobranchia</taxon>
        <taxon>Pteriomorphia</taxon>
        <taxon>Ostreida</taxon>
        <taxon>Ostreoidea</taxon>
        <taxon>Ostreidae</taxon>
        <taxon>Crassostrea</taxon>
    </lineage>
</organism>
<dbReference type="GeneID" id="111100765"/>
<dbReference type="GO" id="GO:0045104">
    <property type="term" value="P:intermediate filament cytoskeleton organization"/>
    <property type="evidence" value="ECO:0007669"/>
    <property type="project" value="InterPro"/>
</dbReference>
<dbReference type="InterPro" id="IPR043197">
    <property type="entry name" value="Plakin"/>
</dbReference>
<dbReference type="InterPro" id="IPR035915">
    <property type="entry name" value="Plakin_repeat_sf"/>
</dbReference>
<evidence type="ECO:0000256" key="4">
    <source>
        <dbReference type="PROSITE-ProRule" id="PRU00192"/>
    </source>
</evidence>
<name>A0A8B8AF41_CRAVI</name>
<dbReference type="SUPFAM" id="SSF75399">
    <property type="entry name" value="Plakin repeat"/>
    <property type="match status" value="1"/>
</dbReference>
<dbReference type="Pfam" id="PF17902">
    <property type="entry name" value="SH3_10"/>
    <property type="match status" value="1"/>
</dbReference>
<sequence length="881" mass="101276">MDAFKNKDFYFVGFECWPDYSLYVACFFIMLTFVIIWFYCRDAFRYAFKRSEKQPPVSKKKKMAKEDVQKCLEWLLNTQNELETDPFGICKAAILEASIRQQNKSSELLRYQDNIKRVMTRHRVSDDDTKEISNSYESVMAISSKRASCMEVLGGIASLEEQVENLSHDFDERAVHLVNLGENNKHTGSKSQSNESLVKTAKNCHVAVRNNWRWIDTMLQCTQVHLRNAAMFHEYFHEVDEVEYWMNTTLSRIHLTFDRSKLSGDHSDVKVIQEEMKDMLLAYLQWQSKVDSLFDRARDIVPIQSRLEKLQDSRPVVSLTDYNTNEIEFLEGETLTLLDNSKKGQWLVKNSRGQSALVPSVILLLRGPSSDALEAAIRLRIQLLGMWTTSIKRLGYQMIAFMGLVFRDWTDQEIQMLQCMNDKERKELLGVLKYIEDTLLKNWNGYGGFEELQEKILRLRMILEESDGKATAQDSEMLTQVVVQIKSLKDLLNNYKDFWAYWETYKGIVELLKAPKFLLVCDKWDELKFVTSAHFVKFWDTSLDLEKEDLTKATSVTVFETPKEAFPTENRKPVEELLVCQVQPLQQEEEGLDILDGYEEEESYQTYEETTVTSADQVDTSVQEERSTFVITSVTDPRDDDREWSLQEAIMLGIIDQTDNTYINPDTGEVCSITSAMNDGKIMFEFTSRKKIREEKKSYGIISIKTTKENRPYTISHVVDPSTDKEMTVSQAVSKGILNKADSTYKTETGELISIDDAISSGLVKVEYQNGGDHPEAESTTRTYAVHGVLDKRTNQKVSFADALNKGLLDRERGEYVDNVTNERFPVLDAIMKGFIKARIVTDTSKLDIDPENKMVVEKFASAKTKLNAAKAFRGVTNGHN</sequence>
<dbReference type="SUPFAM" id="SSF46966">
    <property type="entry name" value="Spectrin repeat"/>
    <property type="match status" value="1"/>
</dbReference>
<accession>A0A8B8AF41</accession>
<dbReference type="Proteomes" id="UP000694844">
    <property type="component" value="Chromosome 6"/>
</dbReference>
<keyword evidence="5" id="KW-1133">Transmembrane helix</keyword>
<dbReference type="InterPro" id="IPR041615">
    <property type="entry name" value="Desmoplakin_SH3"/>
</dbReference>
<dbReference type="Gene3D" id="3.90.1290.10">
    <property type="entry name" value="Plakin repeat"/>
    <property type="match status" value="2"/>
</dbReference>
<keyword evidence="2" id="KW-0597">Phosphoprotein</keyword>
<dbReference type="PROSITE" id="PS50002">
    <property type="entry name" value="SH3"/>
    <property type="match status" value="1"/>
</dbReference>
<gene>
    <name evidence="8" type="primary">LOC111100765</name>
</gene>
<keyword evidence="1 4" id="KW-0728">SH3 domain</keyword>
<dbReference type="SUPFAM" id="SSF50044">
    <property type="entry name" value="SH3-domain"/>
    <property type="match status" value="1"/>
</dbReference>
<dbReference type="Gene3D" id="1.20.58.60">
    <property type="match status" value="1"/>
</dbReference>
<keyword evidence="5" id="KW-0812">Transmembrane</keyword>
<keyword evidence="7" id="KW-1185">Reference proteome</keyword>